<proteinExistence type="predicted"/>
<keyword evidence="3" id="KW-1185">Reference proteome</keyword>
<protein>
    <submittedName>
        <fullName evidence="2">Uncharacterized protein</fullName>
    </submittedName>
</protein>
<comment type="caution">
    <text evidence="2">The sequence shown here is derived from an EMBL/GenBank/DDBJ whole genome shotgun (WGS) entry which is preliminary data.</text>
</comment>
<dbReference type="EMBL" id="JAMXFF010000001">
    <property type="protein sequence ID" value="MCT7964852.1"/>
    <property type="molecule type" value="Genomic_DNA"/>
</dbReference>
<evidence type="ECO:0000313" key="2">
    <source>
        <dbReference type="EMBL" id="MCT7964852.1"/>
    </source>
</evidence>
<accession>A0ABT2MN44</accession>
<name>A0ABT2MN44_9CYAN</name>
<gene>
    <name evidence="2" type="ORF">NG799_00725</name>
</gene>
<evidence type="ECO:0000313" key="3">
    <source>
        <dbReference type="Proteomes" id="UP001525890"/>
    </source>
</evidence>
<evidence type="ECO:0000256" key="1">
    <source>
        <dbReference type="SAM" id="MobiDB-lite"/>
    </source>
</evidence>
<reference evidence="2 3" key="1">
    <citation type="journal article" date="2022" name="Front. Microbiol.">
        <title>High genomic differentiation and limited gene flow indicate recent cryptic speciation within the genus Laspinema (cyanobacteria).</title>
        <authorList>
            <person name="Stanojkovic A."/>
            <person name="Skoupy S."/>
            <person name="Skaloud P."/>
            <person name="Dvorak P."/>
        </authorList>
    </citation>
    <scope>NUCLEOTIDE SEQUENCE [LARGE SCALE GENOMIC DNA]</scope>
    <source>
        <strain evidence="2 3">D2a</strain>
    </source>
</reference>
<dbReference type="RefSeq" id="WP_368004609.1">
    <property type="nucleotide sequence ID" value="NZ_JAMXFF010000001.1"/>
</dbReference>
<organism evidence="2 3">
    <name type="scientific">Laspinema palackyanum D2a</name>
    <dbReference type="NCBI Taxonomy" id="2953684"/>
    <lineage>
        <taxon>Bacteria</taxon>
        <taxon>Bacillati</taxon>
        <taxon>Cyanobacteriota</taxon>
        <taxon>Cyanophyceae</taxon>
        <taxon>Oscillatoriophycideae</taxon>
        <taxon>Oscillatoriales</taxon>
        <taxon>Laspinemataceae</taxon>
        <taxon>Laspinema</taxon>
        <taxon>Laspinema palackyanum</taxon>
    </lineage>
</organism>
<dbReference type="Proteomes" id="UP001525890">
    <property type="component" value="Unassembled WGS sequence"/>
</dbReference>
<feature type="region of interest" description="Disordered" evidence="1">
    <location>
        <begin position="76"/>
        <end position="95"/>
    </location>
</feature>
<sequence length="95" mass="10194">MPDASGGACSIQLSHSPKANLIVAELGTTRLLFYGFRVFYWEGAIAYKPLSFGWILEMKPEAGGGDRLVPVRVLDPSKSLSQGGRNLGLSQGDKP</sequence>